<proteinExistence type="predicted"/>
<dbReference type="RefSeq" id="WP_066754683.1">
    <property type="nucleotide sequence ID" value="NZ_CP015199.1"/>
</dbReference>
<dbReference type="EMBL" id="CP015199">
    <property type="protein sequence ID" value="ANF51062.1"/>
    <property type="molecule type" value="Genomic_DNA"/>
</dbReference>
<reference evidence="1 2" key="1">
    <citation type="submission" date="2016-04" db="EMBL/GenBank/DDBJ databases">
        <title>Complete Genome Sequence of Chryseobacterium sp. IHBB 10212.</title>
        <authorList>
            <person name="Pal M."/>
            <person name="Swarnkar M.K."/>
            <person name="Kaushal K."/>
            <person name="Chhibber S."/>
            <person name="Singh A.K."/>
            <person name="Gulati A."/>
        </authorList>
    </citation>
    <scope>NUCLEOTIDE SEQUENCE [LARGE SCALE GENOMIC DNA]</scope>
    <source>
        <strain evidence="1 2">IHBB 10212</strain>
    </source>
</reference>
<dbReference type="AlphaFoldDB" id="A0A172XW21"/>
<dbReference type="KEGG" id="chh:A0O34_11300"/>
<accession>A0A172XW21</accession>
<protein>
    <submittedName>
        <fullName evidence="1">Uncharacterized protein</fullName>
    </submittedName>
</protein>
<keyword evidence="2" id="KW-1185">Reference proteome</keyword>
<dbReference type="OrthoDB" id="7432683at2"/>
<dbReference type="Proteomes" id="UP000077824">
    <property type="component" value="Chromosome"/>
</dbReference>
<name>A0A172XW21_9FLAO</name>
<gene>
    <name evidence="1" type="ORF">A0O34_11300</name>
</gene>
<dbReference type="STRING" id="1685010.A0O34_11300"/>
<evidence type="ECO:0000313" key="1">
    <source>
        <dbReference type="EMBL" id="ANF51062.1"/>
    </source>
</evidence>
<sequence length="300" mass="34346">MKPFLRIKKPCEESLDKMHDLPDGKFCDLCSKKVLDLSNLNDSEILNIIQQNKGERFCGIVFNNQLNRSLQPEISFSQNRHSRKTTFTKIAAGVALTASIFNSYPAQTKTVTKTEFVSSQSKISKENQKEEDKTGDGTMIISGKVLIKGTNKSGPETTIHFITPQKVYSAKTDAKGFYNLEVPKESIKSENLLEFSPEDYDYEGQLMILKKEDLLKKNVIYLAENDVRKQYGDISAEGFYANEKSLVLFEGKKLDYKIFNKSYNIFSNKYNVYYIPKPYTKVFTPDEKIDDVYIAFIKTK</sequence>
<organism evidence="1 2">
    <name type="scientific">Chryseobacterium glaciei</name>
    <dbReference type="NCBI Taxonomy" id="1685010"/>
    <lineage>
        <taxon>Bacteria</taxon>
        <taxon>Pseudomonadati</taxon>
        <taxon>Bacteroidota</taxon>
        <taxon>Flavobacteriia</taxon>
        <taxon>Flavobacteriales</taxon>
        <taxon>Weeksellaceae</taxon>
        <taxon>Chryseobacterium group</taxon>
        <taxon>Chryseobacterium</taxon>
    </lineage>
</organism>
<evidence type="ECO:0000313" key="2">
    <source>
        <dbReference type="Proteomes" id="UP000077824"/>
    </source>
</evidence>